<organism evidence="3 4">
    <name type="scientific">Stenotrophomonas nematodicola</name>
    <dbReference type="NCBI Taxonomy" id="2656746"/>
    <lineage>
        <taxon>Bacteria</taxon>
        <taxon>Pseudomonadati</taxon>
        <taxon>Pseudomonadota</taxon>
        <taxon>Gammaproteobacteria</taxon>
        <taxon>Lysobacterales</taxon>
        <taxon>Lysobacteraceae</taxon>
        <taxon>Stenotrophomonas</taxon>
    </lineage>
</organism>
<evidence type="ECO:0000256" key="1">
    <source>
        <dbReference type="SAM" id="Coils"/>
    </source>
</evidence>
<dbReference type="EMBL" id="JBHGCJ010000002">
    <property type="protein sequence ID" value="MFG6108342.1"/>
    <property type="molecule type" value="Genomic_DNA"/>
</dbReference>
<feature type="coiled-coil region" evidence="1">
    <location>
        <begin position="80"/>
        <end position="125"/>
    </location>
</feature>
<dbReference type="Pfam" id="PF04120">
    <property type="entry name" value="Iron_permease"/>
    <property type="match status" value="1"/>
</dbReference>
<accession>A0ABW7CVU5</accession>
<gene>
    <name evidence="3" type="ORF">ACEU0G_002279</name>
</gene>
<name>A0ABW7CVU5_9GAMM</name>
<reference evidence="3 4" key="1">
    <citation type="submission" date="2024-09" db="EMBL/GenBank/DDBJ databases">
        <authorList>
            <consortium name="All-Russian atlas of soil microorganisms"/>
            <consortium name="as a basis for the search for new antimicrobial producers and enzymes with unique properties"/>
            <person name="Sokolova E.A."/>
            <person name="Voronina E.N."/>
        </authorList>
    </citation>
    <scope>NUCLEOTIDE SEQUENCE [LARGE SCALE GENOMIC DNA]</scope>
    <source>
        <strain evidence="3 4">AF-22b-331.1</strain>
    </source>
</reference>
<dbReference type="Proteomes" id="UP001605261">
    <property type="component" value="Unassembled WGS sequence"/>
</dbReference>
<evidence type="ECO:0000313" key="3">
    <source>
        <dbReference type="EMBL" id="MFG6108342.1"/>
    </source>
</evidence>
<keyword evidence="4" id="KW-1185">Reference proteome</keyword>
<dbReference type="RefSeq" id="WP_394161496.1">
    <property type="nucleotide sequence ID" value="NZ_JBHGCJ010000002.1"/>
</dbReference>
<feature type="transmembrane region" description="Helical" evidence="2">
    <location>
        <begin position="46"/>
        <end position="65"/>
    </location>
</feature>
<comment type="caution">
    <text evidence="3">The sequence shown here is derived from an EMBL/GenBank/DDBJ whole genome shotgun (WGS) entry which is preliminary data.</text>
</comment>
<keyword evidence="1" id="KW-0175">Coiled coil</keyword>
<sequence>MKKRSFGHFAAVAARASGSLGAFVAALGVVVVWAGSGPLFKFNDTWQLVINTGTTIVTFLMVFLIQHTQNGDTAALHIKLDELIRVTKDANQELLNLESMEPAHLEEIRQRYESLAKTAADIKSKKERCMPCREDALLEPE</sequence>
<feature type="transmembrane region" description="Helical" evidence="2">
    <location>
        <begin position="12"/>
        <end position="34"/>
    </location>
</feature>
<keyword evidence="2" id="KW-1133">Transmembrane helix</keyword>
<proteinExistence type="predicted"/>
<evidence type="ECO:0000313" key="4">
    <source>
        <dbReference type="Proteomes" id="UP001605261"/>
    </source>
</evidence>
<dbReference type="InterPro" id="IPR007251">
    <property type="entry name" value="Iron_permease_Fet4"/>
</dbReference>
<keyword evidence="2" id="KW-0472">Membrane</keyword>
<protein>
    <submittedName>
        <fullName evidence="3">Low affinity iron permease family protein</fullName>
    </submittedName>
</protein>
<keyword evidence="2" id="KW-0812">Transmembrane</keyword>
<evidence type="ECO:0000256" key="2">
    <source>
        <dbReference type="SAM" id="Phobius"/>
    </source>
</evidence>